<keyword evidence="1" id="KW-0732">Signal</keyword>
<organism evidence="2 3">
    <name type="scientific">Skeletonema marinoi</name>
    <dbReference type="NCBI Taxonomy" id="267567"/>
    <lineage>
        <taxon>Eukaryota</taxon>
        <taxon>Sar</taxon>
        <taxon>Stramenopiles</taxon>
        <taxon>Ochrophyta</taxon>
        <taxon>Bacillariophyta</taxon>
        <taxon>Coscinodiscophyceae</taxon>
        <taxon>Thalassiosirophycidae</taxon>
        <taxon>Thalassiosirales</taxon>
        <taxon>Skeletonemataceae</taxon>
        <taxon>Skeletonema</taxon>
        <taxon>Skeletonema marinoi-dohrnii complex</taxon>
    </lineage>
</organism>
<proteinExistence type="predicted"/>
<dbReference type="EMBL" id="JATAAI010000037">
    <property type="protein sequence ID" value="KAK1734656.1"/>
    <property type="molecule type" value="Genomic_DNA"/>
</dbReference>
<sequence length="242" mass="27052">MSRPRFVFVFIILTLHLAGVCRAVDDVVDCPGKDEAFVTTCSGTDNIDSPADNAEEASHDEPTIIDSVDFDEDDLVNEVLEDFDNSQNENSFKQEEAEEDGVCDAAYDNTPMQQLRANINTLTKRYYDPLPRNGKVAIGTSLGFIASRITLGVANRIFRLTGAIWVLSEMMYTSGFCDEAQCVPEEARPWIGILRRTVVKQCMKVRVWARKVYDQDRIRELAQQDEFVAGGFATGAFIGFVI</sequence>
<keyword evidence="3" id="KW-1185">Reference proteome</keyword>
<feature type="signal peptide" evidence="1">
    <location>
        <begin position="1"/>
        <end position="23"/>
    </location>
</feature>
<gene>
    <name evidence="2" type="ORF">QTG54_014529</name>
</gene>
<dbReference type="AlphaFoldDB" id="A0AAD8XWL1"/>
<name>A0AAD8XWL1_9STRA</name>
<reference evidence="2" key="1">
    <citation type="submission" date="2023-06" db="EMBL/GenBank/DDBJ databases">
        <title>Survivors Of The Sea: Transcriptome response of Skeletonema marinoi to long-term dormancy.</title>
        <authorList>
            <person name="Pinder M.I.M."/>
            <person name="Kourtchenko O."/>
            <person name="Robertson E.K."/>
            <person name="Larsson T."/>
            <person name="Maumus F."/>
            <person name="Osuna-Cruz C.M."/>
            <person name="Vancaester E."/>
            <person name="Stenow R."/>
            <person name="Vandepoele K."/>
            <person name="Ploug H."/>
            <person name="Bruchert V."/>
            <person name="Godhe A."/>
            <person name="Topel M."/>
        </authorList>
    </citation>
    <scope>NUCLEOTIDE SEQUENCE</scope>
    <source>
        <strain evidence="2">R05AC</strain>
    </source>
</reference>
<comment type="caution">
    <text evidence="2">The sequence shown here is derived from an EMBL/GenBank/DDBJ whole genome shotgun (WGS) entry which is preliminary data.</text>
</comment>
<accession>A0AAD8XWL1</accession>
<protein>
    <submittedName>
        <fullName evidence="2">Uncharacterized protein</fullName>
    </submittedName>
</protein>
<evidence type="ECO:0000313" key="3">
    <source>
        <dbReference type="Proteomes" id="UP001224775"/>
    </source>
</evidence>
<dbReference type="Proteomes" id="UP001224775">
    <property type="component" value="Unassembled WGS sequence"/>
</dbReference>
<evidence type="ECO:0000313" key="2">
    <source>
        <dbReference type="EMBL" id="KAK1734656.1"/>
    </source>
</evidence>
<evidence type="ECO:0000256" key="1">
    <source>
        <dbReference type="SAM" id="SignalP"/>
    </source>
</evidence>
<feature type="chain" id="PRO_5041987060" evidence="1">
    <location>
        <begin position="24"/>
        <end position="242"/>
    </location>
</feature>